<dbReference type="OMA" id="VHINIDL"/>
<name>A0A7N2LZA0_QUELO</name>
<protein>
    <recommendedName>
        <fullName evidence="3">Pentatricopeptide repeat-containing protein</fullName>
    </recommendedName>
</protein>
<dbReference type="InterPro" id="IPR011990">
    <property type="entry name" value="TPR-like_helical_dom_sf"/>
</dbReference>
<proteinExistence type="predicted"/>
<evidence type="ECO:0008006" key="3">
    <source>
        <dbReference type="Google" id="ProtNLM"/>
    </source>
</evidence>
<dbReference type="Gramene" id="QL06p040024:mrna">
    <property type="protein sequence ID" value="QL06p040024:mrna:CDS:1"/>
    <property type="gene ID" value="QL06p040024"/>
</dbReference>
<dbReference type="Pfam" id="PF20431">
    <property type="entry name" value="E_motif"/>
    <property type="match status" value="1"/>
</dbReference>
<dbReference type="EnsemblPlants" id="QL06p040024:mrna">
    <property type="protein sequence ID" value="QL06p040024:mrna:CDS:1"/>
    <property type="gene ID" value="QL06p040024"/>
</dbReference>
<dbReference type="Proteomes" id="UP000594261">
    <property type="component" value="Chromosome 6"/>
</dbReference>
<reference evidence="1 2" key="1">
    <citation type="journal article" date="2016" name="G3 (Bethesda)">
        <title>First Draft Assembly and Annotation of the Genome of a California Endemic Oak Quercus lobata Nee (Fagaceae).</title>
        <authorList>
            <person name="Sork V.L."/>
            <person name="Fitz-Gibbon S.T."/>
            <person name="Puiu D."/>
            <person name="Crepeau M."/>
            <person name="Gugger P.F."/>
            <person name="Sherman R."/>
            <person name="Stevens K."/>
            <person name="Langley C.H."/>
            <person name="Pellegrini M."/>
            <person name="Salzberg S.L."/>
        </authorList>
    </citation>
    <scope>NUCLEOTIDE SEQUENCE [LARGE SCALE GENOMIC DNA]</scope>
    <source>
        <strain evidence="1 2">cv. SW786</strain>
    </source>
</reference>
<dbReference type="AlphaFoldDB" id="A0A7N2LZA0"/>
<evidence type="ECO:0000313" key="1">
    <source>
        <dbReference type="EnsemblPlants" id="QL06p040024:mrna:CDS:1"/>
    </source>
</evidence>
<dbReference type="EMBL" id="LRBV02000006">
    <property type="status" value="NOT_ANNOTATED_CDS"/>
    <property type="molecule type" value="Genomic_DNA"/>
</dbReference>
<sequence length="105" mass="11296">MVNLLGRAGHLEEAYVLVKNMNTELDPVLWGTLLAACRLHDNIALGEEIAEFLVGKNLANSGTYIVLSNINASAGNWDGVARVRTLMKDSGVQKEPGCSSIEVNN</sequence>
<evidence type="ECO:0000313" key="2">
    <source>
        <dbReference type="Proteomes" id="UP000594261"/>
    </source>
</evidence>
<keyword evidence="2" id="KW-1185">Reference proteome</keyword>
<reference evidence="1" key="2">
    <citation type="submission" date="2021-01" db="UniProtKB">
        <authorList>
            <consortium name="EnsemblPlants"/>
        </authorList>
    </citation>
    <scope>IDENTIFICATION</scope>
</reference>
<dbReference type="GO" id="GO:0003723">
    <property type="term" value="F:RNA binding"/>
    <property type="evidence" value="ECO:0007669"/>
    <property type="project" value="InterPro"/>
</dbReference>
<dbReference type="InParanoid" id="A0A7N2LZA0"/>
<dbReference type="PANTHER" id="PTHR47926">
    <property type="entry name" value="PENTATRICOPEPTIDE REPEAT-CONTAINING PROTEIN"/>
    <property type="match status" value="1"/>
</dbReference>
<accession>A0A7N2LZA0</accession>
<dbReference type="PANTHER" id="PTHR47926:SF456">
    <property type="entry name" value="PENTATRICOPEPTIDE REPEAT-CONTAINING PROTEIN ELI1, CHLOROPLASTIC"/>
    <property type="match status" value="1"/>
</dbReference>
<dbReference type="Gene3D" id="1.25.40.10">
    <property type="entry name" value="Tetratricopeptide repeat domain"/>
    <property type="match status" value="1"/>
</dbReference>
<dbReference type="GO" id="GO:0009451">
    <property type="term" value="P:RNA modification"/>
    <property type="evidence" value="ECO:0007669"/>
    <property type="project" value="InterPro"/>
</dbReference>
<organism evidence="1 2">
    <name type="scientific">Quercus lobata</name>
    <name type="common">Valley oak</name>
    <dbReference type="NCBI Taxonomy" id="97700"/>
    <lineage>
        <taxon>Eukaryota</taxon>
        <taxon>Viridiplantae</taxon>
        <taxon>Streptophyta</taxon>
        <taxon>Embryophyta</taxon>
        <taxon>Tracheophyta</taxon>
        <taxon>Spermatophyta</taxon>
        <taxon>Magnoliopsida</taxon>
        <taxon>eudicotyledons</taxon>
        <taxon>Gunneridae</taxon>
        <taxon>Pentapetalae</taxon>
        <taxon>rosids</taxon>
        <taxon>fabids</taxon>
        <taxon>Fagales</taxon>
        <taxon>Fagaceae</taxon>
        <taxon>Quercus</taxon>
    </lineage>
</organism>
<dbReference type="InterPro" id="IPR046848">
    <property type="entry name" value="E_motif"/>
</dbReference>
<dbReference type="InterPro" id="IPR046960">
    <property type="entry name" value="PPR_At4g14850-like_plant"/>
</dbReference>